<dbReference type="Proteomes" id="UP000294656">
    <property type="component" value="Unassembled WGS sequence"/>
</dbReference>
<keyword evidence="1" id="KW-0472">Membrane</keyword>
<keyword evidence="3" id="KW-1185">Reference proteome</keyword>
<feature type="transmembrane region" description="Helical" evidence="1">
    <location>
        <begin position="12"/>
        <end position="32"/>
    </location>
</feature>
<dbReference type="Gene3D" id="3.30.450.20">
    <property type="entry name" value="PAS domain"/>
    <property type="match status" value="1"/>
</dbReference>
<dbReference type="InterPro" id="IPR043056">
    <property type="entry name" value="LuxQ-periplasm_N"/>
</dbReference>
<proteinExistence type="predicted"/>
<dbReference type="Gene3D" id="3.30.450.220">
    <property type="entry name" value="LuxQ periplasmic domain, N-terminal subdomain"/>
    <property type="match status" value="1"/>
</dbReference>
<keyword evidence="1" id="KW-0812">Transmembrane</keyword>
<evidence type="ECO:0008006" key="4">
    <source>
        <dbReference type="Google" id="ProtNLM"/>
    </source>
</evidence>
<sequence length="861" mass="99277">MTRISLKKLFFSRLLMLCIVFAIITTGGMYLYQQEQLKVSAHEALQERLERVQQRFVSYLDRAEFEISYLSLQMQLGNPDKGEELDRLFAQHDILFFGGLDFFIIQHSDGRLLADPRSRLYTGAKVTELIRGSLTHAWAVVNTQDGATFFVYKKRLDRANATSLGSLYGFVSLNNNLTLASELLDSADADNIVIRDQKKNILLDESTPEFILYPEQTHVKAKLKIPVRGVDYRVELTDTKKVTKNVISNVAILCCASFAFFFVVYVIFRALAQRTIFNQLDRLPYYNGDPMSTFTEFQAIISRINVSQAEYSALDRRFQLLLESTHCAIIFCDELAGIESMNKEAKQIFPEYENSKTIFDFTPLDCHQPIQKALKGELWVCFPMDMPAIDTMYEWQLIPFFNESSYRGIVMIGKDVTHEKRLSWQLEQLQPALAINRPQLDVDILLDELMHLSSHYEYGEYDIRFWLTAILGTFNDIRWEPEDVVESLPFGELIEQECSYIENLFTEPNGLDVEIDCPLAHACTEGYWNRDMCNLIRLFILMAADSKKDTKKVSFRFNANRLQISLNDGALARPLYQWMTRKLTEAMRGDVRTSRYKTLSVSVPVNAKDVECQPLPKDLTLAVVNLGTESERVIREITSRLNIKLIDFESAESFVKLQRRVESDIHVLFLGHHSDEEEGKSLIEVLQVQHDRTDLPVVTIGKQPLQSSKSLVLYPHLKGMLFDYNVFRVIEASLFKSPINPLHLEHSQIREEEWYLVGGSRVAQAVWQTELEKQNVFSHWVATIEDVEALLMYRDKTSIILLEEADVAVLKGLCKKYAQNNWMTIVRQRNLPKSVMLSEMHSPYTDEKIGRLIARLKKINE</sequence>
<dbReference type="InterPro" id="IPR029151">
    <property type="entry name" value="Sensor-like_sf"/>
</dbReference>
<feature type="transmembrane region" description="Helical" evidence="1">
    <location>
        <begin position="250"/>
        <end position="272"/>
    </location>
</feature>
<organism evidence="2 3">
    <name type="scientific">Marinomonas balearica</name>
    <dbReference type="NCBI Taxonomy" id="491947"/>
    <lineage>
        <taxon>Bacteria</taxon>
        <taxon>Pseudomonadati</taxon>
        <taxon>Pseudomonadota</taxon>
        <taxon>Gammaproteobacteria</taxon>
        <taxon>Oceanospirillales</taxon>
        <taxon>Oceanospirillaceae</taxon>
        <taxon>Marinomonas</taxon>
    </lineage>
</organism>
<evidence type="ECO:0000313" key="2">
    <source>
        <dbReference type="EMBL" id="TDO97600.1"/>
    </source>
</evidence>
<accession>A0A4R6MAC1</accession>
<protein>
    <recommendedName>
        <fullName evidence="4">PAS domain-containing protein</fullName>
    </recommendedName>
</protein>
<reference evidence="2 3" key="1">
    <citation type="submission" date="2019-03" db="EMBL/GenBank/DDBJ databases">
        <title>Genomic Encyclopedia of Type Strains, Phase III (KMG-III): the genomes of soil and plant-associated and newly described type strains.</title>
        <authorList>
            <person name="Whitman W."/>
        </authorList>
    </citation>
    <scope>NUCLEOTIDE SEQUENCE [LARGE SCALE GENOMIC DNA]</scope>
    <source>
        <strain evidence="2 3">CECT 7378</strain>
    </source>
</reference>
<evidence type="ECO:0000313" key="3">
    <source>
        <dbReference type="Proteomes" id="UP000294656"/>
    </source>
</evidence>
<dbReference type="SUPFAM" id="SSF103190">
    <property type="entry name" value="Sensory domain-like"/>
    <property type="match status" value="1"/>
</dbReference>
<gene>
    <name evidence="2" type="ORF">DFP79_2423</name>
</gene>
<dbReference type="OrthoDB" id="6092364at2"/>
<keyword evidence="1" id="KW-1133">Transmembrane helix</keyword>
<dbReference type="AlphaFoldDB" id="A0A4R6MAC1"/>
<dbReference type="EMBL" id="SNXC01000012">
    <property type="protein sequence ID" value="TDO97600.1"/>
    <property type="molecule type" value="Genomic_DNA"/>
</dbReference>
<name>A0A4R6MAC1_9GAMM</name>
<dbReference type="RefSeq" id="WP_133504158.1">
    <property type="nucleotide sequence ID" value="NZ_SNXC01000012.1"/>
</dbReference>
<comment type="caution">
    <text evidence="2">The sequence shown here is derived from an EMBL/GenBank/DDBJ whole genome shotgun (WGS) entry which is preliminary data.</text>
</comment>
<evidence type="ECO:0000256" key="1">
    <source>
        <dbReference type="SAM" id="Phobius"/>
    </source>
</evidence>